<gene>
    <name evidence="4" type="ORF">LMK00_04540</name>
</gene>
<dbReference type="PANTHER" id="PTHR34297:SF3">
    <property type="entry name" value="ALKALINE SHOCK PROTEIN 23"/>
    <property type="match status" value="1"/>
</dbReference>
<organism evidence="4 5">
    <name type="scientific">Lactococcus formosensis</name>
    <dbReference type="NCBI Taxonomy" id="1281486"/>
    <lineage>
        <taxon>Bacteria</taxon>
        <taxon>Bacillati</taxon>
        <taxon>Bacillota</taxon>
        <taxon>Bacilli</taxon>
        <taxon>Lactobacillales</taxon>
        <taxon>Streptococcaceae</taxon>
        <taxon>Lactococcus</taxon>
    </lineage>
</organism>
<accession>A0A9Q8Y4K5</accession>
<dbReference type="KEGG" id="lfo:LMK00_04540"/>
<evidence type="ECO:0000313" key="5">
    <source>
        <dbReference type="Proteomes" id="UP001056730"/>
    </source>
</evidence>
<feature type="region of interest" description="Disordered" evidence="3">
    <location>
        <begin position="126"/>
        <end position="171"/>
    </location>
</feature>
<evidence type="ECO:0000313" key="4">
    <source>
        <dbReference type="EMBL" id="USJ21274.1"/>
    </source>
</evidence>
<dbReference type="Proteomes" id="UP001056730">
    <property type="component" value="Chromosome"/>
</dbReference>
<sequence length="171" mass="18745">MVQENKKTLDNSVDAVSGTLTYEDKVIQKIVGLALEKVDGLLAVDGGFLSNLTGKLVNTDDVTSGVGVEVGKQQVAVDLKIVAEYKKYVPDIYKNIKEVISKEVKGMTDLEVVEVNVDVIDVKTKEQQKQDEQSLQDKVGDAAKSTGRFTSEKVDQVKDKVSDDDDEPRVK</sequence>
<feature type="compositionally biased region" description="Acidic residues" evidence="3">
    <location>
        <begin position="162"/>
        <end position="171"/>
    </location>
</feature>
<dbReference type="RefSeq" id="WP_252175787.1">
    <property type="nucleotide sequence ID" value="NZ_CP086395.1"/>
</dbReference>
<dbReference type="Pfam" id="PF03780">
    <property type="entry name" value="Asp23"/>
    <property type="match status" value="1"/>
</dbReference>
<dbReference type="InterPro" id="IPR005531">
    <property type="entry name" value="Asp23"/>
</dbReference>
<dbReference type="AlphaFoldDB" id="A0A9Q8Y4K5"/>
<proteinExistence type="inferred from homology"/>
<dbReference type="EMBL" id="CP086395">
    <property type="protein sequence ID" value="USJ21274.1"/>
    <property type="molecule type" value="Genomic_DNA"/>
</dbReference>
<feature type="compositionally biased region" description="Basic and acidic residues" evidence="3">
    <location>
        <begin position="150"/>
        <end position="161"/>
    </location>
</feature>
<evidence type="ECO:0000256" key="3">
    <source>
        <dbReference type="SAM" id="MobiDB-lite"/>
    </source>
</evidence>
<reference evidence="4" key="1">
    <citation type="journal article" date="2022" name="Front. Microbiol.">
        <title>Feed Insects as a Reservoir of Granadaene-Producing Lactococci.</title>
        <authorList>
            <person name="Neuzil-Bunesova V."/>
            <person name="Ramirez Garcia A."/>
            <person name="Modrackova N."/>
            <person name="Makovska M."/>
            <person name="Sabolova M."/>
            <person name="Sproer C."/>
            <person name="Bunk B."/>
            <person name="Blom J."/>
            <person name="Schwab C."/>
        </authorList>
    </citation>
    <scope>NUCLEOTIDE SEQUENCE</scope>
    <source>
        <strain evidence="4">I4/6O</strain>
    </source>
</reference>
<comment type="similarity">
    <text evidence="1">Belongs to the asp23 family.</text>
</comment>
<evidence type="ECO:0000256" key="2">
    <source>
        <dbReference type="ARBA" id="ARBA00039575"/>
    </source>
</evidence>
<dbReference type="PANTHER" id="PTHR34297">
    <property type="entry name" value="HYPOTHETICAL CYTOSOLIC PROTEIN-RELATED"/>
    <property type="match status" value="1"/>
</dbReference>
<name>A0A9Q8Y4K5_9LACT</name>
<evidence type="ECO:0000256" key="1">
    <source>
        <dbReference type="ARBA" id="ARBA00005721"/>
    </source>
</evidence>
<protein>
    <recommendedName>
        <fullName evidence="2">Stress response regulator gls24 homolog</fullName>
    </recommendedName>
</protein>